<reference evidence="2 3" key="1">
    <citation type="submission" date="2023-04" db="EMBL/GenBank/DDBJ databases">
        <title>Jannaschia ovalis sp. nov., a marine bacterium isolated from sea tidal flat.</title>
        <authorList>
            <person name="Kwon D.Y."/>
            <person name="Kim J.-J."/>
        </authorList>
    </citation>
    <scope>NUCLEOTIDE SEQUENCE [LARGE SCALE GENOMIC DNA]</scope>
    <source>
        <strain evidence="2 3">GRR-S6-38</strain>
    </source>
</reference>
<dbReference type="Pfam" id="PF13455">
    <property type="entry name" value="MUG113"/>
    <property type="match status" value="1"/>
</dbReference>
<keyword evidence="3" id="KW-1185">Reference proteome</keyword>
<dbReference type="EMBL" id="CP122537">
    <property type="protein sequence ID" value="WGH78622.1"/>
    <property type="molecule type" value="Genomic_DNA"/>
</dbReference>
<accession>A0ABY8LBB6</accession>
<dbReference type="RefSeq" id="WP_279965373.1">
    <property type="nucleotide sequence ID" value="NZ_CP122537.1"/>
</dbReference>
<evidence type="ECO:0000313" key="3">
    <source>
        <dbReference type="Proteomes" id="UP001243420"/>
    </source>
</evidence>
<feature type="domain" description="Bacteriophage T5 Orf172 DNA-binding" evidence="1">
    <location>
        <begin position="281"/>
        <end position="375"/>
    </location>
</feature>
<name>A0ABY8LBB6_9RHOB</name>
<dbReference type="InterPro" id="IPR018306">
    <property type="entry name" value="Phage_T5_Orf172_DNA-bd"/>
</dbReference>
<sequence length="398" mass="45083">MAKQFTDEDDALLAELGVEVTAKKAAARTPREERIIAGFEEIQRFVDEHGHAPKHGEDKDIFERLYAVRLDRLRALEECRTLLEPLDHQGLIAGSELAAPAADEDMDDDALLAELGVEADKPDIAELRHVRSSAEKKASEEIASRKRCEDFDRFKPLFEQVQKELDNGMRETRRFERKSEIQSGRFYILGGQKAYVADMEEPFANEHGNIDARLRVIFDNGTESNMLMRSLQKALQQDETGRRIIEPSAGPLFSDERIDGDEASGTIYVLRSKSDLPAVRDNRQVLHKIGVTSGKVERRIANARLDATFLLADVEIVATYELFNINRTKLENLIHRIFDPARLDIEIKDRFGNPVVPREWFLVPRSVIDDAVERIKDGTIATYRYNLGSAALEPVVKA</sequence>
<evidence type="ECO:0000313" key="2">
    <source>
        <dbReference type="EMBL" id="WGH78622.1"/>
    </source>
</evidence>
<gene>
    <name evidence="2" type="ORF">P8627_16665</name>
</gene>
<proteinExistence type="predicted"/>
<evidence type="ECO:0000259" key="1">
    <source>
        <dbReference type="SMART" id="SM00974"/>
    </source>
</evidence>
<organism evidence="2 3">
    <name type="scientific">Jannaschia ovalis</name>
    <dbReference type="NCBI Taxonomy" id="3038773"/>
    <lineage>
        <taxon>Bacteria</taxon>
        <taxon>Pseudomonadati</taxon>
        <taxon>Pseudomonadota</taxon>
        <taxon>Alphaproteobacteria</taxon>
        <taxon>Rhodobacterales</taxon>
        <taxon>Roseobacteraceae</taxon>
        <taxon>Jannaschia</taxon>
    </lineage>
</organism>
<protein>
    <submittedName>
        <fullName evidence="2">GIY-YIG nuclease family protein</fullName>
    </submittedName>
</protein>
<dbReference type="SMART" id="SM00974">
    <property type="entry name" value="T5orf172"/>
    <property type="match status" value="1"/>
</dbReference>
<dbReference type="Proteomes" id="UP001243420">
    <property type="component" value="Chromosome"/>
</dbReference>